<dbReference type="Proteomes" id="UP000791440">
    <property type="component" value="Unassembled WGS sequence"/>
</dbReference>
<evidence type="ECO:0000259" key="13">
    <source>
        <dbReference type="PROSITE" id="PS52035"/>
    </source>
</evidence>
<dbReference type="InterPro" id="IPR036990">
    <property type="entry name" value="M14A-like_propep"/>
</dbReference>
<dbReference type="EMBL" id="JH668316">
    <property type="protein sequence ID" value="KAG6445085.1"/>
    <property type="molecule type" value="Genomic_DNA"/>
</dbReference>
<keyword evidence="7" id="KW-0378">Hydrolase</keyword>
<dbReference type="PROSITE" id="PS52035">
    <property type="entry name" value="PEPTIDASE_M14"/>
    <property type="match status" value="1"/>
</dbReference>
<gene>
    <name evidence="14" type="ORF">O3G_MSEX003724</name>
</gene>
<dbReference type="Pfam" id="PF00246">
    <property type="entry name" value="Peptidase_M14"/>
    <property type="match status" value="1"/>
</dbReference>
<reference evidence="14" key="2">
    <citation type="submission" date="2020-12" db="EMBL/GenBank/DDBJ databases">
        <authorList>
            <person name="Kanost M."/>
        </authorList>
    </citation>
    <scope>NUCLEOTIDE SEQUENCE</scope>
</reference>
<evidence type="ECO:0000256" key="4">
    <source>
        <dbReference type="ARBA" id="ARBA00022670"/>
    </source>
</evidence>
<evidence type="ECO:0000256" key="1">
    <source>
        <dbReference type="ARBA" id="ARBA00001947"/>
    </source>
</evidence>
<evidence type="ECO:0000256" key="8">
    <source>
        <dbReference type="ARBA" id="ARBA00022833"/>
    </source>
</evidence>
<dbReference type="Gene3D" id="3.30.70.340">
    <property type="entry name" value="Metallocarboxypeptidase-like"/>
    <property type="match status" value="1"/>
</dbReference>
<keyword evidence="8" id="KW-0862">Zinc</keyword>
<sequence length="429" mass="49124">MGSIIFIVFGLVVLRVIATPFPKKVSYAGAQIWRTALRTPNDILLIKKLFENQDISIWNLSPKRADFLVLEDNKVKIHRQLSSRGLNHTVLILDVQRRVDALKTEPVLWDDNTLRQGHRLTWNRYPTLRIIEEYFNYVADTYPSICKLEKIGSSSENRSITMVGVSNGNPNNMGILVLSGLHAREWIGITSALYILNNIVTKFDQQPEYIKNKNWYFIPLLNPDGYEYSQTVNRLWRKNRRKFKRCYGVDINRNFGKDWAIDGITENHECKDAYAGPFAFSEPESAALRDVVTKAKGKLDALIDIHSYGQLILYPWSARPWHNPDMKVQKNAAEAMTQAIFDSTKNLYKSGETYHMVYPATGSALDWIYASGVTHAFAIETRDTGEHGFLISPHYIEPTGKELFIAVKQLAKVLGPKFVSRGKDYQAWF</sequence>
<dbReference type="SMART" id="SM00631">
    <property type="entry name" value="Zn_pept"/>
    <property type="match status" value="1"/>
</dbReference>
<feature type="active site" description="Proton donor/acceptor" evidence="11">
    <location>
        <position position="380"/>
    </location>
</feature>
<keyword evidence="9" id="KW-0482">Metalloprotease</keyword>
<dbReference type="GO" id="GO:0005615">
    <property type="term" value="C:extracellular space"/>
    <property type="evidence" value="ECO:0007669"/>
    <property type="project" value="TreeGrafter"/>
</dbReference>
<dbReference type="PANTHER" id="PTHR11705">
    <property type="entry name" value="PROTEASE FAMILY M14 CARBOXYPEPTIDASE A,B"/>
    <property type="match status" value="1"/>
</dbReference>
<comment type="similarity">
    <text evidence="2 11">Belongs to the peptidase M14 family.</text>
</comment>
<evidence type="ECO:0000256" key="10">
    <source>
        <dbReference type="ARBA" id="ARBA00023157"/>
    </source>
</evidence>
<evidence type="ECO:0000256" key="9">
    <source>
        <dbReference type="ARBA" id="ARBA00023049"/>
    </source>
</evidence>
<dbReference type="InterPro" id="IPR003146">
    <property type="entry name" value="M14A_act_pep"/>
</dbReference>
<dbReference type="InterPro" id="IPR000834">
    <property type="entry name" value="Peptidase_M14"/>
</dbReference>
<reference evidence="14" key="1">
    <citation type="journal article" date="2016" name="Insect Biochem. Mol. Biol.">
        <title>Multifaceted biological insights from a draft genome sequence of the tobacco hornworm moth, Manduca sexta.</title>
        <authorList>
            <person name="Kanost M.R."/>
            <person name="Arrese E.L."/>
            <person name="Cao X."/>
            <person name="Chen Y.R."/>
            <person name="Chellapilla S."/>
            <person name="Goldsmith M.R."/>
            <person name="Grosse-Wilde E."/>
            <person name="Heckel D.G."/>
            <person name="Herndon N."/>
            <person name="Jiang H."/>
            <person name="Papanicolaou A."/>
            <person name="Qu J."/>
            <person name="Soulages J.L."/>
            <person name="Vogel H."/>
            <person name="Walters J."/>
            <person name="Waterhouse R.M."/>
            <person name="Ahn S.J."/>
            <person name="Almeida F.C."/>
            <person name="An C."/>
            <person name="Aqrawi P."/>
            <person name="Bretschneider A."/>
            <person name="Bryant W.B."/>
            <person name="Bucks S."/>
            <person name="Chao H."/>
            <person name="Chevignon G."/>
            <person name="Christen J.M."/>
            <person name="Clarke D.F."/>
            <person name="Dittmer N.T."/>
            <person name="Ferguson L.C.F."/>
            <person name="Garavelou S."/>
            <person name="Gordon K.H.J."/>
            <person name="Gunaratna R.T."/>
            <person name="Han Y."/>
            <person name="Hauser F."/>
            <person name="He Y."/>
            <person name="Heidel-Fischer H."/>
            <person name="Hirsh A."/>
            <person name="Hu Y."/>
            <person name="Jiang H."/>
            <person name="Kalra D."/>
            <person name="Klinner C."/>
            <person name="Konig C."/>
            <person name="Kovar C."/>
            <person name="Kroll A.R."/>
            <person name="Kuwar S.S."/>
            <person name="Lee S.L."/>
            <person name="Lehman R."/>
            <person name="Li K."/>
            <person name="Li Z."/>
            <person name="Liang H."/>
            <person name="Lovelace S."/>
            <person name="Lu Z."/>
            <person name="Mansfield J.H."/>
            <person name="McCulloch K.J."/>
            <person name="Mathew T."/>
            <person name="Morton B."/>
            <person name="Muzny D.M."/>
            <person name="Neunemann D."/>
            <person name="Ongeri F."/>
            <person name="Pauchet Y."/>
            <person name="Pu L.L."/>
            <person name="Pyrousis I."/>
            <person name="Rao X.J."/>
            <person name="Redding A."/>
            <person name="Roesel C."/>
            <person name="Sanchez-Gracia A."/>
            <person name="Schaack S."/>
            <person name="Shukla A."/>
            <person name="Tetreau G."/>
            <person name="Wang Y."/>
            <person name="Xiong G.H."/>
            <person name="Traut W."/>
            <person name="Walsh T.K."/>
            <person name="Worley K.C."/>
            <person name="Wu D."/>
            <person name="Wu W."/>
            <person name="Wu Y.Q."/>
            <person name="Zhang X."/>
            <person name="Zou Z."/>
            <person name="Zucker H."/>
            <person name="Briscoe A.D."/>
            <person name="Burmester T."/>
            <person name="Clem R.J."/>
            <person name="Feyereisen R."/>
            <person name="Grimmelikhuijzen C.J.P."/>
            <person name="Hamodrakas S.J."/>
            <person name="Hansson B.S."/>
            <person name="Huguet E."/>
            <person name="Jermiin L.S."/>
            <person name="Lan Q."/>
            <person name="Lehman H.K."/>
            <person name="Lorenzen M."/>
            <person name="Merzendorfer H."/>
            <person name="Michalopoulos I."/>
            <person name="Morton D.B."/>
            <person name="Muthukrishnan S."/>
            <person name="Oakeshott J.G."/>
            <person name="Palmer W."/>
            <person name="Park Y."/>
            <person name="Passarelli A.L."/>
            <person name="Rozas J."/>
            <person name="Schwartz L.M."/>
            <person name="Smith W."/>
            <person name="Southgate A."/>
            <person name="Vilcinskas A."/>
            <person name="Vogt R."/>
            <person name="Wang P."/>
            <person name="Werren J."/>
            <person name="Yu X.Q."/>
            <person name="Zhou J.J."/>
            <person name="Brown S.J."/>
            <person name="Scherer S.E."/>
            <person name="Richards S."/>
            <person name="Blissard G.W."/>
        </authorList>
    </citation>
    <scope>NUCLEOTIDE SEQUENCE</scope>
</reference>
<keyword evidence="15" id="KW-1185">Reference proteome</keyword>
<protein>
    <recommendedName>
        <fullName evidence="13">Peptidase M14 domain-containing protein</fullName>
    </recommendedName>
</protein>
<evidence type="ECO:0000313" key="15">
    <source>
        <dbReference type="Proteomes" id="UP000791440"/>
    </source>
</evidence>
<proteinExistence type="inferred from homology"/>
<dbReference type="PRINTS" id="PR00765">
    <property type="entry name" value="CRBOXYPTASEA"/>
</dbReference>
<feature type="chain" id="PRO_5038276715" description="Peptidase M14 domain-containing protein" evidence="12">
    <location>
        <begin position="19"/>
        <end position="429"/>
    </location>
</feature>
<dbReference type="AlphaFoldDB" id="A0A922CFH6"/>
<dbReference type="GO" id="GO:0004181">
    <property type="term" value="F:metallocarboxypeptidase activity"/>
    <property type="evidence" value="ECO:0007669"/>
    <property type="project" value="InterPro"/>
</dbReference>
<dbReference type="GO" id="GO:0008270">
    <property type="term" value="F:zinc ion binding"/>
    <property type="evidence" value="ECO:0007669"/>
    <property type="project" value="InterPro"/>
</dbReference>
<feature type="domain" description="Peptidase M14" evidence="13">
    <location>
        <begin position="124"/>
        <end position="414"/>
    </location>
</feature>
<name>A0A922CFH6_MANSE</name>
<evidence type="ECO:0000256" key="11">
    <source>
        <dbReference type="PROSITE-ProRule" id="PRU01379"/>
    </source>
</evidence>
<comment type="caution">
    <text evidence="14">The sequence shown here is derived from an EMBL/GenBank/DDBJ whole genome shotgun (WGS) entry which is preliminary data.</text>
</comment>
<accession>A0A922CFH6</accession>
<evidence type="ECO:0000313" key="14">
    <source>
        <dbReference type="EMBL" id="KAG6445085.1"/>
    </source>
</evidence>
<dbReference type="PANTHER" id="PTHR11705:SF91">
    <property type="entry name" value="FI01817P-RELATED"/>
    <property type="match status" value="1"/>
</dbReference>
<dbReference type="Gene3D" id="3.40.630.10">
    <property type="entry name" value="Zn peptidases"/>
    <property type="match status" value="1"/>
</dbReference>
<comment type="cofactor">
    <cofactor evidence="1">
        <name>Zn(2+)</name>
        <dbReference type="ChEBI" id="CHEBI:29105"/>
    </cofactor>
</comment>
<keyword evidence="4" id="KW-0645">Protease</keyword>
<evidence type="ECO:0000256" key="6">
    <source>
        <dbReference type="ARBA" id="ARBA00022729"/>
    </source>
</evidence>
<evidence type="ECO:0000256" key="7">
    <source>
        <dbReference type="ARBA" id="ARBA00022801"/>
    </source>
</evidence>
<dbReference type="EMBL" id="JH668316">
    <property type="protein sequence ID" value="KAG6445084.1"/>
    <property type="molecule type" value="Genomic_DNA"/>
</dbReference>
<keyword evidence="6 12" id="KW-0732">Signal</keyword>
<evidence type="ECO:0000256" key="12">
    <source>
        <dbReference type="SAM" id="SignalP"/>
    </source>
</evidence>
<dbReference type="Pfam" id="PF02244">
    <property type="entry name" value="Propep_M14"/>
    <property type="match status" value="1"/>
</dbReference>
<dbReference type="SUPFAM" id="SSF53187">
    <property type="entry name" value="Zn-dependent exopeptidases"/>
    <property type="match status" value="1"/>
</dbReference>
<organism evidence="14 15">
    <name type="scientific">Manduca sexta</name>
    <name type="common">Tobacco hawkmoth</name>
    <name type="synonym">Tobacco hornworm</name>
    <dbReference type="NCBI Taxonomy" id="7130"/>
    <lineage>
        <taxon>Eukaryota</taxon>
        <taxon>Metazoa</taxon>
        <taxon>Ecdysozoa</taxon>
        <taxon>Arthropoda</taxon>
        <taxon>Hexapoda</taxon>
        <taxon>Insecta</taxon>
        <taxon>Pterygota</taxon>
        <taxon>Neoptera</taxon>
        <taxon>Endopterygota</taxon>
        <taxon>Lepidoptera</taxon>
        <taxon>Glossata</taxon>
        <taxon>Ditrysia</taxon>
        <taxon>Bombycoidea</taxon>
        <taxon>Sphingidae</taxon>
        <taxon>Sphinginae</taxon>
        <taxon>Sphingini</taxon>
        <taxon>Manduca</taxon>
    </lineage>
</organism>
<keyword evidence="5" id="KW-0479">Metal-binding</keyword>
<evidence type="ECO:0000256" key="3">
    <source>
        <dbReference type="ARBA" id="ARBA00022645"/>
    </source>
</evidence>
<evidence type="ECO:0000256" key="2">
    <source>
        <dbReference type="ARBA" id="ARBA00005988"/>
    </source>
</evidence>
<dbReference type="SUPFAM" id="SSF54897">
    <property type="entry name" value="Protease propeptides/inhibitors"/>
    <property type="match status" value="1"/>
</dbReference>
<dbReference type="GO" id="GO:0006508">
    <property type="term" value="P:proteolysis"/>
    <property type="evidence" value="ECO:0007669"/>
    <property type="project" value="UniProtKB-KW"/>
</dbReference>
<keyword evidence="10" id="KW-1015">Disulfide bond</keyword>
<evidence type="ECO:0000256" key="5">
    <source>
        <dbReference type="ARBA" id="ARBA00022723"/>
    </source>
</evidence>
<keyword evidence="3" id="KW-0121">Carboxypeptidase</keyword>
<dbReference type="FunFam" id="3.40.630.10:FF:000084">
    <property type="entry name" value="Carboxypeptidase B2"/>
    <property type="match status" value="1"/>
</dbReference>
<feature type="signal peptide" evidence="12">
    <location>
        <begin position="1"/>
        <end position="18"/>
    </location>
</feature>